<name>A0A816J3Y2_BRANA</name>
<evidence type="ECO:0000313" key="1">
    <source>
        <dbReference type="EMBL" id="CAF1755499.1"/>
    </source>
</evidence>
<dbReference type="AlphaFoldDB" id="A0A816J3Y2"/>
<organism evidence="1">
    <name type="scientific">Brassica napus</name>
    <name type="common">Rape</name>
    <dbReference type="NCBI Taxonomy" id="3708"/>
    <lineage>
        <taxon>Eukaryota</taxon>
        <taxon>Viridiplantae</taxon>
        <taxon>Streptophyta</taxon>
        <taxon>Embryophyta</taxon>
        <taxon>Tracheophyta</taxon>
        <taxon>Spermatophyta</taxon>
        <taxon>Magnoliopsida</taxon>
        <taxon>eudicotyledons</taxon>
        <taxon>Gunneridae</taxon>
        <taxon>Pentapetalae</taxon>
        <taxon>rosids</taxon>
        <taxon>malvids</taxon>
        <taxon>Brassicales</taxon>
        <taxon>Brassicaceae</taxon>
        <taxon>Brassiceae</taxon>
        <taxon>Brassica</taxon>
    </lineage>
</organism>
<sequence>MEETTTTEPLQDGEVAVNAEVGLEEGEICEEGSCQAATRVDVPDQNPEAVQQDHPTSNAIISDEMLSLSSDTAVTVNGAKASSCSPEPKSAANSPQGVWLKTKKLISLAPQVNKRWAVIETPTALLVRPLDFTSVSAVSRDPCHGRATRK</sequence>
<dbReference type="EMBL" id="HG994373">
    <property type="protein sequence ID" value="CAF1755499.1"/>
    <property type="molecule type" value="Genomic_DNA"/>
</dbReference>
<protein>
    <submittedName>
        <fullName evidence="1">(rape) hypothetical protein</fullName>
    </submittedName>
</protein>
<reference evidence="1" key="1">
    <citation type="submission" date="2021-01" db="EMBL/GenBank/DDBJ databases">
        <authorList>
            <consortium name="Genoscope - CEA"/>
            <person name="William W."/>
        </authorList>
    </citation>
    <scope>NUCLEOTIDE SEQUENCE</scope>
</reference>
<gene>
    <name evidence="1" type="ORF">DARMORV10_C09P42200.1</name>
</gene>
<proteinExistence type="predicted"/>
<accession>A0A816J3Y2</accession>
<dbReference type="Proteomes" id="UP001295469">
    <property type="component" value="Chromosome C09"/>
</dbReference>